<dbReference type="PANTHER" id="PTHR48261:SF2">
    <property type="entry name" value="ACETYLGLUCOSAMINYLTRANSFERASE"/>
    <property type="match status" value="1"/>
</dbReference>
<dbReference type="InParanoid" id="B3S7R7"/>
<dbReference type="PhylomeDB" id="B3S7R7"/>
<dbReference type="InterPro" id="IPR004263">
    <property type="entry name" value="Exostosin"/>
</dbReference>
<comment type="similarity">
    <text evidence="2">Belongs to the glycosyltransferase 47 family.</text>
</comment>
<dbReference type="GO" id="GO:0016757">
    <property type="term" value="F:glycosyltransferase activity"/>
    <property type="evidence" value="ECO:0007669"/>
    <property type="project" value="InterPro"/>
</dbReference>
<dbReference type="OrthoDB" id="5954868at2759"/>
<keyword evidence="4" id="KW-0472">Membrane</keyword>
<dbReference type="RefSeq" id="XP_002116306.1">
    <property type="nucleotide sequence ID" value="XM_002116270.1"/>
</dbReference>
<evidence type="ECO:0000313" key="8">
    <source>
        <dbReference type="Proteomes" id="UP000009022"/>
    </source>
</evidence>
<dbReference type="OMA" id="CEDIGLN"/>
<keyword evidence="8" id="KW-1185">Reference proteome</keyword>
<dbReference type="GO" id="GO:1901135">
    <property type="term" value="P:carbohydrate derivative metabolic process"/>
    <property type="evidence" value="ECO:0007669"/>
    <property type="project" value="UniProtKB-ARBA"/>
</dbReference>
<evidence type="ECO:0000256" key="4">
    <source>
        <dbReference type="ARBA" id="ARBA00023136"/>
    </source>
</evidence>
<dbReference type="STRING" id="10228.B3S7R7"/>
<keyword evidence="5" id="KW-1015">Disulfide bond</keyword>
<proteinExistence type="inferred from homology"/>
<dbReference type="GO" id="GO:0005789">
    <property type="term" value="C:endoplasmic reticulum membrane"/>
    <property type="evidence" value="ECO:0007669"/>
    <property type="project" value="UniProtKB-SubCell"/>
</dbReference>
<evidence type="ECO:0000259" key="6">
    <source>
        <dbReference type="Pfam" id="PF09258"/>
    </source>
</evidence>
<sequence length="292" mass="34767">MTAVLMAISNSDILKKRSHCQFIYHTYFSNSENQFTIIILTHNRPNILRQRLINLSRLLYLNKIIVVWNEYNKYAKHFQWPHSDIPIYVFKSKRNSLNDRFFPFNAVETEAVLSLDDDVDLNADEIDFAFRVWRESRDRIVGFPARHHTWSKLTNRWSYDSNKTCQLSMVLTGAAFIHKYYLFLYTFTMPEGIRRRVDEIMNCEDIAMNFLISHITGKPPIKVTSRWNFNCPTCETTLTRDVNHFKKRNSCVNYFAQIYGYMPLIFSQFRVDSILYRTRVPNGEQKCYESQL</sequence>
<organism evidence="7 8">
    <name type="scientific">Trichoplax adhaerens</name>
    <name type="common">Trichoplax reptans</name>
    <dbReference type="NCBI Taxonomy" id="10228"/>
    <lineage>
        <taxon>Eukaryota</taxon>
        <taxon>Metazoa</taxon>
        <taxon>Placozoa</taxon>
        <taxon>Uniplacotomia</taxon>
        <taxon>Trichoplacea</taxon>
        <taxon>Trichoplacidae</taxon>
        <taxon>Trichoplax</taxon>
    </lineage>
</organism>
<dbReference type="Proteomes" id="UP000009022">
    <property type="component" value="Unassembled WGS sequence"/>
</dbReference>
<dbReference type="GeneID" id="6757519"/>
<dbReference type="PANTHER" id="PTHR48261">
    <property type="entry name" value="ACETYLGLUCOSAMINYLTRANSFERASE"/>
    <property type="match status" value="1"/>
</dbReference>
<feature type="domain" description="Glycosyl transferase 64" evidence="6">
    <location>
        <begin position="35"/>
        <end position="276"/>
    </location>
</feature>
<keyword evidence="3" id="KW-0808">Transferase</keyword>
<evidence type="ECO:0000256" key="5">
    <source>
        <dbReference type="ARBA" id="ARBA00023157"/>
    </source>
</evidence>
<dbReference type="InterPro" id="IPR029044">
    <property type="entry name" value="Nucleotide-diphossugar_trans"/>
</dbReference>
<name>B3S7R7_TRIAD</name>
<accession>B3S7R7</accession>
<reference evidence="7 8" key="1">
    <citation type="journal article" date="2008" name="Nature">
        <title>The Trichoplax genome and the nature of placozoans.</title>
        <authorList>
            <person name="Srivastava M."/>
            <person name="Begovic E."/>
            <person name="Chapman J."/>
            <person name="Putnam N.H."/>
            <person name="Hellsten U."/>
            <person name="Kawashima T."/>
            <person name="Kuo A."/>
            <person name="Mitros T."/>
            <person name="Salamov A."/>
            <person name="Carpenter M.L."/>
            <person name="Signorovitch A.Y."/>
            <person name="Moreno M.A."/>
            <person name="Kamm K."/>
            <person name="Grimwood J."/>
            <person name="Schmutz J."/>
            <person name="Shapiro H."/>
            <person name="Grigoriev I.V."/>
            <person name="Buss L.W."/>
            <person name="Schierwater B."/>
            <person name="Dellaporta S.L."/>
            <person name="Rokhsar D.S."/>
        </authorList>
    </citation>
    <scope>NUCLEOTIDE SEQUENCE [LARGE SCALE GENOMIC DNA]</scope>
    <source>
        <strain evidence="7 8">Grell-BS-1999</strain>
    </source>
</reference>
<evidence type="ECO:0000256" key="1">
    <source>
        <dbReference type="ARBA" id="ARBA00004648"/>
    </source>
</evidence>
<dbReference type="SUPFAM" id="SSF53448">
    <property type="entry name" value="Nucleotide-diphospho-sugar transferases"/>
    <property type="match status" value="1"/>
</dbReference>
<gene>
    <name evidence="7" type="ORF">TRIADDRAFT_50846</name>
</gene>
<dbReference type="Pfam" id="PF09258">
    <property type="entry name" value="Glyco_transf_64"/>
    <property type="match status" value="1"/>
</dbReference>
<dbReference type="HOGENOM" id="CLU_013906_2_1_1"/>
<dbReference type="eggNOG" id="KOG2264">
    <property type="taxonomic scope" value="Eukaryota"/>
</dbReference>
<protein>
    <recommendedName>
        <fullName evidence="6">Glycosyl transferase 64 domain-containing protein</fullName>
    </recommendedName>
</protein>
<dbReference type="InterPro" id="IPR015338">
    <property type="entry name" value="GT64_dom"/>
</dbReference>
<dbReference type="CTD" id="6757519"/>
<dbReference type="AlphaFoldDB" id="B3S7R7"/>
<dbReference type="KEGG" id="tad:TRIADDRAFT_50846"/>
<comment type="subcellular location">
    <subcellularLocation>
        <location evidence="1">Endoplasmic reticulum membrane</location>
        <topology evidence="1">Single-pass type II membrane protein</topology>
    </subcellularLocation>
</comment>
<evidence type="ECO:0000256" key="3">
    <source>
        <dbReference type="ARBA" id="ARBA00022679"/>
    </source>
</evidence>
<evidence type="ECO:0000313" key="7">
    <source>
        <dbReference type="EMBL" id="EDV21339.1"/>
    </source>
</evidence>
<evidence type="ECO:0000256" key="2">
    <source>
        <dbReference type="ARBA" id="ARBA00010271"/>
    </source>
</evidence>
<dbReference type="EMBL" id="DS985254">
    <property type="protein sequence ID" value="EDV21339.1"/>
    <property type="molecule type" value="Genomic_DNA"/>
</dbReference>
<dbReference type="Gene3D" id="3.90.550.10">
    <property type="entry name" value="Spore Coat Polysaccharide Biosynthesis Protein SpsA, Chain A"/>
    <property type="match status" value="1"/>
</dbReference>